<evidence type="ECO:0000313" key="7">
    <source>
        <dbReference type="EMBL" id="CAF2103381.1"/>
    </source>
</evidence>
<evidence type="ECO:0000313" key="4">
    <source>
        <dbReference type="EMBL" id="CAF1430840.1"/>
    </source>
</evidence>
<evidence type="ECO:0000313" key="11">
    <source>
        <dbReference type="EMBL" id="CAF4335443.1"/>
    </source>
</evidence>
<protein>
    <submittedName>
        <fullName evidence="9">Uncharacterized protein</fullName>
    </submittedName>
</protein>
<dbReference type="AlphaFoldDB" id="A0A819HXS2"/>
<accession>A0A819HXS2</accession>
<dbReference type="EMBL" id="CAJNOV010004592">
    <property type="protein sequence ID" value="CAF1181148.1"/>
    <property type="molecule type" value="Genomic_DNA"/>
</dbReference>
<dbReference type="EMBL" id="CAJNOW010004822">
    <property type="protein sequence ID" value="CAF1430840.1"/>
    <property type="molecule type" value="Genomic_DNA"/>
</dbReference>
<feature type="region of interest" description="Disordered" evidence="1">
    <location>
        <begin position="92"/>
        <end position="112"/>
    </location>
</feature>
<comment type="caution">
    <text evidence="9">The sequence shown here is derived from an EMBL/GenBank/DDBJ whole genome shotgun (WGS) entry which is preliminary data.</text>
</comment>
<dbReference type="EMBL" id="CAJOBJ010042890">
    <property type="protein sequence ID" value="CAF4335443.1"/>
    <property type="molecule type" value="Genomic_DNA"/>
</dbReference>
<dbReference type="EMBL" id="CAJOBF010001035">
    <property type="protein sequence ID" value="CAF3904368.1"/>
    <property type="molecule type" value="Genomic_DNA"/>
</dbReference>
<keyword evidence="2" id="KW-0812">Transmembrane</keyword>
<dbReference type="Proteomes" id="UP000663834">
    <property type="component" value="Unassembled WGS sequence"/>
</dbReference>
<dbReference type="Proteomes" id="UP000663856">
    <property type="component" value="Unassembled WGS sequence"/>
</dbReference>
<dbReference type="EMBL" id="CAJNRE010005991">
    <property type="protein sequence ID" value="CAF2051850.1"/>
    <property type="molecule type" value="Genomic_DNA"/>
</dbReference>
<evidence type="ECO:0000313" key="5">
    <source>
        <dbReference type="EMBL" id="CAF2051850.1"/>
    </source>
</evidence>
<dbReference type="Proteomes" id="UP000681720">
    <property type="component" value="Unassembled WGS sequence"/>
</dbReference>
<dbReference type="Proteomes" id="UP000663842">
    <property type="component" value="Unassembled WGS sequence"/>
</dbReference>
<organism evidence="9 12">
    <name type="scientific">Rotaria magnacalcarata</name>
    <dbReference type="NCBI Taxonomy" id="392030"/>
    <lineage>
        <taxon>Eukaryota</taxon>
        <taxon>Metazoa</taxon>
        <taxon>Spiralia</taxon>
        <taxon>Gnathifera</taxon>
        <taxon>Rotifera</taxon>
        <taxon>Eurotatoria</taxon>
        <taxon>Bdelloidea</taxon>
        <taxon>Philodinida</taxon>
        <taxon>Philodinidae</taxon>
        <taxon>Rotaria</taxon>
    </lineage>
</organism>
<dbReference type="Proteomes" id="UP000663855">
    <property type="component" value="Unassembled WGS sequence"/>
</dbReference>
<sequence>MTELMPTSARMSYIQPQYPIDDRQMIQYQPVNQQIWSTSRFPSNPSASAKPDGPPKRNIVTMLVMGALIGLVVCGVPLAIMATLYLQQGSSSNTNTTSSSVSGSTSTSLPSQCTSYTINVDSTRNVGYYCGACYCDNGLATAWYRFLGSAGTLLATTPISTGYCGGNYPGWFNGSFPTTVGGITSGTLCVNVGGSLCYSTYSMTGIMVTNCGSYYVFYLRPVSYCYTRYCTT</sequence>
<dbReference type="Proteomes" id="UP000663824">
    <property type="component" value="Unassembled WGS sequence"/>
</dbReference>
<keyword evidence="2" id="KW-1133">Transmembrane helix</keyword>
<evidence type="ECO:0000313" key="12">
    <source>
        <dbReference type="Proteomes" id="UP000663842"/>
    </source>
</evidence>
<evidence type="ECO:0000256" key="2">
    <source>
        <dbReference type="SAM" id="Phobius"/>
    </source>
</evidence>
<evidence type="ECO:0000313" key="8">
    <source>
        <dbReference type="EMBL" id="CAF3847864.1"/>
    </source>
</evidence>
<feature type="transmembrane region" description="Helical" evidence="2">
    <location>
        <begin position="59"/>
        <end position="86"/>
    </location>
</feature>
<dbReference type="Proteomes" id="UP000663866">
    <property type="component" value="Unassembled WGS sequence"/>
</dbReference>
<evidence type="ECO:0000313" key="9">
    <source>
        <dbReference type="EMBL" id="CAF3904368.1"/>
    </source>
</evidence>
<dbReference type="Proteomes" id="UP000681967">
    <property type="component" value="Unassembled WGS sequence"/>
</dbReference>
<dbReference type="OrthoDB" id="10043005at2759"/>
<keyword evidence="2" id="KW-0472">Membrane</keyword>
<evidence type="ECO:0000313" key="3">
    <source>
        <dbReference type="EMBL" id="CAF1181148.1"/>
    </source>
</evidence>
<evidence type="ECO:0000313" key="10">
    <source>
        <dbReference type="EMBL" id="CAF3996121.1"/>
    </source>
</evidence>
<dbReference type="EMBL" id="CAJOBG010000707">
    <property type="protein sequence ID" value="CAF3847864.1"/>
    <property type="molecule type" value="Genomic_DNA"/>
</dbReference>
<keyword evidence="13" id="KW-1185">Reference proteome</keyword>
<gene>
    <name evidence="10" type="ORF">BYL167_LOCUS13426</name>
    <name evidence="3" type="ORF">CJN711_LOCUS11025</name>
    <name evidence="11" type="ORF">GIL414_LOCUS27318</name>
    <name evidence="4" type="ORF">KQP761_LOCUS11026</name>
    <name evidence="5" type="ORF">MBJ925_LOCUS13177</name>
    <name evidence="8" type="ORF">OVN521_LOCUS6673</name>
    <name evidence="9" type="ORF">UXM345_LOCUS10717</name>
    <name evidence="6" type="ORF">WKI299_LOCUS17749</name>
    <name evidence="7" type="ORF">XDN619_LOCUS19135</name>
</gene>
<reference evidence="9" key="1">
    <citation type="submission" date="2021-02" db="EMBL/GenBank/DDBJ databases">
        <authorList>
            <person name="Nowell W R."/>
        </authorList>
    </citation>
    <scope>NUCLEOTIDE SEQUENCE</scope>
</reference>
<evidence type="ECO:0000313" key="6">
    <source>
        <dbReference type="EMBL" id="CAF2088793.1"/>
    </source>
</evidence>
<dbReference type="EMBL" id="CAJOBH010004606">
    <property type="protein sequence ID" value="CAF3996121.1"/>
    <property type="molecule type" value="Genomic_DNA"/>
</dbReference>
<name>A0A819HXS2_9BILA</name>
<dbReference type="Proteomes" id="UP000663887">
    <property type="component" value="Unassembled WGS sequence"/>
</dbReference>
<feature type="compositionally biased region" description="Low complexity" evidence="1">
    <location>
        <begin position="92"/>
        <end position="108"/>
    </location>
</feature>
<evidence type="ECO:0000256" key="1">
    <source>
        <dbReference type="SAM" id="MobiDB-lite"/>
    </source>
</evidence>
<proteinExistence type="predicted"/>
<evidence type="ECO:0000313" key="13">
    <source>
        <dbReference type="Proteomes" id="UP000663866"/>
    </source>
</evidence>
<dbReference type="EMBL" id="CAJNRG010008334">
    <property type="protein sequence ID" value="CAF2103381.1"/>
    <property type="molecule type" value="Genomic_DNA"/>
</dbReference>
<dbReference type="EMBL" id="CAJNRF010007112">
    <property type="protein sequence ID" value="CAF2088793.1"/>
    <property type="molecule type" value="Genomic_DNA"/>
</dbReference>